<dbReference type="InterPro" id="IPR036097">
    <property type="entry name" value="HisK_dim/P_sf"/>
</dbReference>
<dbReference type="EC" id="2.7.13.3" evidence="3"/>
<dbReference type="GO" id="GO:0005886">
    <property type="term" value="C:plasma membrane"/>
    <property type="evidence" value="ECO:0007669"/>
    <property type="project" value="TreeGrafter"/>
</dbReference>
<protein>
    <recommendedName>
        <fullName evidence="3">histidine kinase</fullName>
        <ecNumber evidence="3">2.7.13.3</ecNumber>
    </recommendedName>
</protein>
<evidence type="ECO:0000256" key="5">
    <source>
        <dbReference type="ARBA" id="ARBA00022679"/>
    </source>
</evidence>
<evidence type="ECO:0000259" key="13">
    <source>
        <dbReference type="PROSITE" id="PS50885"/>
    </source>
</evidence>
<dbReference type="SUPFAM" id="SSF158472">
    <property type="entry name" value="HAMP domain-like"/>
    <property type="match status" value="1"/>
</dbReference>
<dbReference type="InterPro" id="IPR036890">
    <property type="entry name" value="HATPase_C_sf"/>
</dbReference>
<evidence type="ECO:0000256" key="4">
    <source>
        <dbReference type="ARBA" id="ARBA00022553"/>
    </source>
</evidence>
<keyword evidence="8 11" id="KW-1133">Transmembrane helix</keyword>
<evidence type="ECO:0000256" key="8">
    <source>
        <dbReference type="ARBA" id="ARBA00022989"/>
    </source>
</evidence>
<evidence type="ECO:0000256" key="1">
    <source>
        <dbReference type="ARBA" id="ARBA00000085"/>
    </source>
</evidence>
<accession>A0A081BWT4</accession>
<evidence type="ECO:0000256" key="10">
    <source>
        <dbReference type="ARBA" id="ARBA00023136"/>
    </source>
</evidence>
<proteinExistence type="predicted"/>
<dbReference type="CDD" id="cd00075">
    <property type="entry name" value="HATPase"/>
    <property type="match status" value="1"/>
</dbReference>
<dbReference type="InterPro" id="IPR003661">
    <property type="entry name" value="HisK_dim/P_dom"/>
</dbReference>
<organism evidence="14">
    <name type="scientific">Vecturithrix granuli</name>
    <dbReference type="NCBI Taxonomy" id="1499967"/>
    <lineage>
        <taxon>Bacteria</taxon>
        <taxon>Candidatus Moduliflexota</taxon>
        <taxon>Candidatus Vecturitrichia</taxon>
        <taxon>Candidatus Vecturitrichales</taxon>
        <taxon>Candidatus Vecturitrichaceae</taxon>
        <taxon>Candidatus Vecturithrix</taxon>
    </lineage>
</organism>
<evidence type="ECO:0000256" key="11">
    <source>
        <dbReference type="SAM" id="Phobius"/>
    </source>
</evidence>
<keyword evidence="6 11" id="KW-0812">Transmembrane</keyword>
<dbReference type="InterPro" id="IPR004358">
    <property type="entry name" value="Sig_transdc_His_kin-like_C"/>
</dbReference>
<dbReference type="AlphaFoldDB" id="A0A081BWT4"/>
<gene>
    <name evidence="14" type="ORF">U27_03753</name>
</gene>
<dbReference type="STRING" id="1499967.U27_03753"/>
<dbReference type="InterPro" id="IPR003660">
    <property type="entry name" value="HAMP_dom"/>
</dbReference>
<dbReference type="SUPFAM" id="SSF47384">
    <property type="entry name" value="Homodimeric domain of signal transducing histidine kinase"/>
    <property type="match status" value="1"/>
</dbReference>
<dbReference type="SUPFAM" id="SSF55874">
    <property type="entry name" value="ATPase domain of HSP90 chaperone/DNA topoisomerase II/histidine kinase"/>
    <property type="match status" value="1"/>
</dbReference>
<sequence>MIKSVRLQLTLWYIGSISLLIVIFGGIAFFSFKSILMSNLDQMLYNGGKILEASLAEYTLKHEHDPRSLYEPTEQGDEFFVDEIDEEIQEIFYINVAYIQLLAVPFTYEPEPFLIVKSATLEERRLPFSQQAYQALQDSPYWAETITNLFAFPLRVLNLQVHDMEGRPYILQLGMSLQDIQTTLRKLLSVFGLLFPILLTALSVLGSVFMKRAFSPVKRMVELTKRITAEDLSHKLDPIESRDEIGELAVTLNDMIARLERSFKQIAQFSGDVAHELKTPLAELKCNAEVALRRDRPPEQYRTALQDVIDDVGRLQHIIEDLRLLARMDAHTFPLTFSPVALNDVFLEVFETLHPLATQKHLAVHFEEIEAVNIQGERGLLTRVISNLLLNAIQYTPEGGEISFSLYRDDGHAVFAIADTGIGIPEEALPAIFDRFYRVEQSRSHDTGGSGLGLSIVQKIVEMHHGSIAVSSIIGKGTSFRVSLPCQ</sequence>
<dbReference type="Pfam" id="PF00672">
    <property type="entry name" value="HAMP"/>
    <property type="match status" value="1"/>
</dbReference>
<evidence type="ECO:0000256" key="9">
    <source>
        <dbReference type="ARBA" id="ARBA00023012"/>
    </source>
</evidence>
<dbReference type="PROSITE" id="PS50885">
    <property type="entry name" value="HAMP"/>
    <property type="match status" value="1"/>
</dbReference>
<feature type="transmembrane region" description="Helical" evidence="11">
    <location>
        <begin position="12"/>
        <end position="32"/>
    </location>
</feature>
<keyword evidence="7 14" id="KW-0418">Kinase</keyword>
<dbReference type="FunFam" id="3.30.565.10:FF:000006">
    <property type="entry name" value="Sensor histidine kinase WalK"/>
    <property type="match status" value="1"/>
</dbReference>
<dbReference type="Pfam" id="PF02518">
    <property type="entry name" value="HATPase_c"/>
    <property type="match status" value="1"/>
</dbReference>
<feature type="domain" description="Histidine kinase" evidence="12">
    <location>
        <begin position="272"/>
        <end position="487"/>
    </location>
</feature>
<keyword evidence="4" id="KW-0597">Phosphoprotein</keyword>
<dbReference type="Pfam" id="PF00512">
    <property type="entry name" value="HisKA"/>
    <property type="match status" value="1"/>
</dbReference>
<comment type="subcellular location">
    <subcellularLocation>
        <location evidence="2">Membrane</location>
        <topology evidence="2">Multi-pass membrane protein</topology>
    </subcellularLocation>
</comment>
<keyword evidence="10 11" id="KW-0472">Membrane</keyword>
<dbReference type="HOGENOM" id="CLU_000445_89_6_0"/>
<dbReference type="CDD" id="cd06225">
    <property type="entry name" value="HAMP"/>
    <property type="match status" value="1"/>
</dbReference>
<feature type="domain" description="HAMP" evidence="13">
    <location>
        <begin position="211"/>
        <end position="264"/>
    </location>
</feature>
<evidence type="ECO:0000313" key="14">
    <source>
        <dbReference type="EMBL" id="GAK56789.1"/>
    </source>
</evidence>
<dbReference type="PANTHER" id="PTHR45436:SF15">
    <property type="entry name" value="SENSOR HISTIDINE KINASE CUSS"/>
    <property type="match status" value="1"/>
</dbReference>
<dbReference type="SMART" id="SM00387">
    <property type="entry name" value="HATPase_c"/>
    <property type="match status" value="1"/>
</dbReference>
<dbReference type="PANTHER" id="PTHR45436">
    <property type="entry name" value="SENSOR HISTIDINE KINASE YKOH"/>
    <property type="match status" value="1"/>
</dbReference>
<dbReference type="InterPro" id="IPR003594">
    <property type="entry name" value="HATPase_dom"/>
</dbReference>
<evidence type="ECO:0000256" key="3">
    <source>
        <dbReference type="ARBA" id="ARBA00012438"/>
    </source>
</evidence>
<dbReference type="SMART" id="SM00388">
    <property type="entry name" value="HisKA"/>
    <property type="match status" value="1"/>
</dbReference>
<dbReference type="Gene3D" id="3.30.565.10">
    <property type="entry name" value="Histidine kinase-like ATPase, C-terminal domain"/>
    <property type="match status" value="1"/>
</dbReference>
<dbReference type="GO" id="GO:0000155">
    <property type="term" value="F:phosphorelay sensor kinase activity"/>
    <property type="evidence" value="ECO:0007669"/>
    <property type="project" value="InterPro"/>
</dbReference>
<dbReference type="CDD" id="cd00082">
    <property type="entry name" value="HisKA"/>
    <property type="match status" value="1"/>
</dbReference>
<dbReference type="Gene3D" id="6.10.340.10">
    <property type="match status" value="1"/>
</dbReference>
<dbReference type="InterPro" id="IPR005467">
    <property type="entry name" value="His_kinase_dom"/>
</dbReference>
<keyword evidence="5" id="KW-0808">Transferase</keyword>
<name>A0A081BWT4_VECG1</name>
<dbReference type="Proteomes" id="UP000030661">
    <property type="component" value="Unassembled WGS sequence"/>
</dbReference>
<keyword evidence="15" id="KW-1185">Reference proteome</keyword>
<feature type="transmembrane region" description="Helical" evidence="11">
    <location>
        <begin position="187"/>
        <end position="210"/>
    </location>
</feature>
<evidence type="ECO:0000313" key="15">
    <source>
        <dbReference type="Proteomes" id="UP000030661"/>
    </source>
</evidence>
<evidence type="ECO:0000256" key="6">
    <source>
        <dbReference type="ARBA" id="ARBA00022692"/>
    </source>
</evidence>
<evidence type="ECO:0000259" key="12">
    <source>
        <dbReference type="PROSITE" id="PS50109"/>
    </source>
</evidence>
<keyword evidence="9" id="KW-0902">Two-component regulatory system</keyword>
<dbReference type="PROSITE" id="PS50109">
    <property type="entry name" value="HIS_KIN"/>
    <property type="match status" value="1"/>
</dbReference>
<dbReference type="InterPro" id="IPR050428">
    <property type="entry name" value="TCS_sensor_his_kinase"/>
</dbReference>
<dbReference type="eggNOG" id="COG2205">
    <property type="taxonomic scope" value="Bacteria"/>
</dbReference>
<dbReference type="EMBL" id="DF820465">
    <property type="protein sequence ID" value="GAK56789.1"/>
    <property type="molecule type" value="Genomic_DNA"/>
</dbReference>
<dbReference type="PRINTS" id="PR00344">
    <property type="entry name" value="BCTRLSENSOR"/>
</dbReference>
<reference evidence="14" key="1">
    <citation type="journal article" date="2015" name="PeerJ">
        <title>First genomic representation of candidate bacterial phylum KSB3 points to enhanced environmental sensing as a trigger of wastewater bulking.</title>
        <authorList>
            <person name="Sekiguchi Y."/>
            <person name="Ohashi A."/>
            <person name="Parks D.H."/>
            <person name="Yamauchi T."/>
            <person name="Tyson G.W."/>
            <person name="Hugenholtz P."/>
        </authorList>
    </citation>
    <scope>NUCLEOTIDE SEQUENCE [LARGE SCALE GENOMIC DNA]</scope>
</reference>
<evidence type="ECO:0000256" key="7">
    <source>
        <dbReference type="ARBA" id="ARBA00022777"/>
    </source>
</evidence>
<evidence type="ECO:0000256" key="2">
    <source>
        <dbReference type="ARBA" id="ARBA00004141"/>
    </source>
</evidence>
<dbReference type="Gene3D" id="1.10.287.130">
    <property type="match status" value="1"/>
</dbReference>
<dbReference type="SMART" id="SM00304">
    <property type="entry name" value="HAMP"/>
    <property type="match status" value="1"/>
</dbReference>
<comment type="catalytic activity">
    <reaction evidence="1">
        <text>ATP + protein L-histidine = ADP + protein N-phospho-L-histidine.</text>
        <dbReference type="EC" id="2.7.13.3"/>
    </reaction>
</comment>